<feature type="domain" description="Carbohydrate binding" evidence="14">
    <location>
        <begin position="1128"/>
        <end position="1208"/>
    </location>
</feature>
<dbReference type="Pfam" id="PF00759">
    <property type="entry name" value="Glyco_hydro_9"/>
    <property type="match status" value="2"/>
</dbReference>
<evidence type="ECO:0000256" key="5">
    <source>
        <dbReference type="ARBA" id="ARBA00022729"/>
    </source>
</evidence>
<dbReference type="InterPro" id="IPR008928">
    <property type="entry name" value="6-hairpin_glycosidase_sf"/>
</dbReference>
<keyword evidence="16" id="KW-1185">Reference proteome</keyword>
<dbReference type="Pfam" id="PF09478">
    <property type="entry name" value="CBM49"/>
    <property type="match status" value="1"/>
</dbReference>
<feature type="chain" id="PRO_5044980712" description="Endoglucanase" evidence="13">
    <location>
        <begin position="28"/>
        <end position="1220"/>
    </location>
</feature>
<organism evidence="15 16">
    <name type="scientific">Brassica napus</name>
    <name type="common">Rape</name>
    <dbReference type="NCBI Taxonomy" id="3708"/>
    <lineage>
        <taxon>Eukaryota</taxon>
        <taxon>Viridiplantae</taxon>
        <taxon>Streptophyta</taxon>
        <taxon>Embryophyta</taxon>
        <taxon>Tracheophyta</taxon>
        <taxon>Spermatophyta</taxon>
        <taxon>Magnoliopsida</taxon>
        <taxon>eudicotyledons</taxon>
        <taxon>Gunneridae</taxon>
        <taxon>Pentapetalae</taxon>
        <taxon>rosids</taxon>
        <taxon>malvids</taxon>
        <taxon>Brassicales</taxon>
        <taxon>Brassicaceae</taxon>
        <taxon>Brassiceae</taxon>
        <taxon>Brassica</taxon>
    </lineage>
</organism>
<dbReference type="EMBL" id="JAGKQM010000015">
    <property type="protein sequence ID" value="KAH0879389.1"/>
    <property type="molecule type" value="Genomic_DNA"/>
</dbReference>
<evidence type="ECO:0000256" key="1">
    <source>
        <dbReference type="ARBA" id="ARBA00000966"/>
    </source>
</evidence>
<keyword evidence="9 12" id="KW-0119">Carbohydrate metabolism</keyword>
<comment type="similarity">
    <text evidence="3 12 13">Belongs to the glycosyl hydrolase 9 (cellulase E) family.</text>
</comment>
<keyword evidence="11 12" id="KW-0624">Polysaccharide degradation</keyword>
<dbReference type="PANTHER" id="PTHR22298">
    <property type="entry name" value="ENDO-1,4-BETA-GLUCANASE"/>
    <property type="match status" value="1"/>
</dbReference>
<feature type="signal peptide" evidence="13">
    <location>
        <begin position="1"/>
        <end position="27"/>
    </location>
</feature>
<dbReference type="SMART" id="SM01063">
    <property type="entry name" value="CBM49"/>
    <property type="match status" value="1"/>
</dbReference>
<reference evidence="15 16" key="1">
    <citation type="submission" date="2021-05" db="EMBL/GenBank/DDBJ databases">
        <title>Genome Assembly of Synthetic Allotetraploid Brassica napus Reveals Homoeologous Exchanges between Subgenomes.</title>
        <authorList>
            <person name="Davis J.T."/>
        </authorList>
    </citation>
    <scope>NUCLEOTIDE SEQUENCE [LARGE SCALE GENOMIC DNA]</scope>
    <source>
        <strain evidence="16">cv. Da-Ae</strain>
        <tissue evidence="15">Seedling</tissue>
    </source>
</reference>
<evidence type="ECO:0000256" key="11">
    <source>
        <dbReference type="ARBA" id="ARBA00023326"/>
    </source>
</evidence>
<evidence type="ECO:0000256" key="7">
    <source>
        <dbReference type="ARBA" id="ARBA00023001"/>
    </source>
</evidence>
<evidence type="ECO:0000256" key="10">
    <source>
        <dbReference type="ARBA" id="ARBA00023295"/>
    </source>
</evidence>
<sequence>RMSKFGGSLFGLNLLLTVLLGAATAAAEYYNYGNALDKTFLFFEAQRSGKLPAAQRVKWRSHSGLADGLAQGVSLEGGYYDAGDHVKFGLPMAFAVTMLSWAAVDNQKELSGSNQMQQTLWSIRWGTDYSSRLILSLMFYGVKLEMENLITTRAEDMTTSRTAYKLDQYHPGSDLAGETAAALAAASLAFKPYNSSYSAILLTHAKELFSFADKYRGLYTDSIPNAKAFYMSSGYSTINNDELLWAAAWLHRATGDEYYLKYAVNNAGYMGGTGWGMKEFSWDNKYAGVQVLLSKVNLLVSSRIFKKTNLDPCLILYVCIDLVRRWCVYFDLEAVSDESDYFACACLKKNGVLMYVREWNNLQYASAAAFLLAIYSDYLSAANAKLNCPDGSVPPQALLDFSRSQVPNLHEHKTISQVILNVLTEFFLMQADYILGKNRQGMSYLVGYGPNIQSEFTIEALRSLQSLFNGLLRAQADPNVIYVLLLVDQTRMITIPMTGQTTSRQNQHCLEQLHSLVLMEEDILNLTKHQNHQVDIFYLQLLCNFSAVSDSHFLSHSSTTSAYKATTTYTLQSNQVHQSSFFSSLILQLDGLEHEYYRHKFGGSLFGLNLLLTVLLGAATAAAEYYNYGNALDKTFLFFEAQRSGKLPAAQRVKWRSHSGLADGLAQGVSLEGGYYDAGDHVKFGLPMAFAVTMLSWAAVDNQKELSGSNQMQQTLWSIRWGTDYFIKAHPQPNVLWGQVGDGKSDHYCWERAEDMTTSRTAYKLDQYHPGSDLAGETAAALAAASLAFKPYNSSYSAILLTHAKELFSFADKYRGLYTDSIPNAKAFYMSSGYSDELLWAAAWLHRATGDEYYLKYAVNNAGYMGGTGWGMKEFSWDNKYAGVQVLLSKILLEGKGGAYTSTLKQYQMKADYFACACLKKNGGYNIQTTPGGLMYVREWNNLQYASAAAFLLAIYSDYLSAANAKLNCPDGSVPPQALLDFSRSQADYILGKNRQGMSYLVGYGPKYPIRVHHRGASIPSIFIQRSTVNCVQGYDSWYRRAQADPNVIYGALVGGPDQNDYYSDDRTNYEQTEPTLSGTAPLVGLFAKLSGKLGSYGGGYSKPYQTPKPPAYKATTTYTPKQSGAPIEFLHSITANWMAWNTRYYRHKVIIKNNSQKPISGLKLKIEDLTGPIWGLNPTGQKNTYQLPQWQKTLKAGQAYDFVYVQGGPQAKVSVLSYY</sequence>
<comment type="caution">
    <text evidence="15">The sequence shown here is derived from an EMBL/GenBank/DDBJ whole genome shotgun (WGS) entry which is preliminary data.</text>
</comment>
<dbReference type="InterPro" id="IPR019028">
    <property type="entry name" value="CBM_49"/>
</dbReference>
<feature type="active site" evidence="12">
    <location>
        <position position="1013"/>
    </location>
</feature>
<evidence type="ECO:0000256" key="3">
    <source>
        <dbReference type="ARBA" id="ARBA00007072"/>
    </source>
</evidence>
<proteinExistence type="inferred from homology"/>
<keyword evidence="6 12" id="KW-0378">Hydrolase</keyword>
<comment type="catalytic activity">
    <reaction evidence="1 13">
        <text>Endohydrolysis of (1-&gt;4)-beta-D-glucosidic linkages in cellulose, lichenin and cereal beta-D-glucans.</text>
        <dbReference type="EC" id="3.2.1.4"/>
    </reaction>
</comment>
<evidence type="ECO:0000256" key="2">
    <source>
        <dbReference type="ARBA" id="ARBA00004613"/>
    </source>
</evidence>
<evidence type="ECO:0000256" key="12">
    <source>
        <dbReference type="PROSITE-ProRule" id="PRU10059"/>
    </source>
</evidence>
<name>A0ABQ7ZGM9_BRANA</name>
<dbReference type="Proteomes" id="UP000824890">
    <property type="component" value="Unassembled WGS sequence"/>
</dbReference>
<evidence type="ECO:0000256" key="13">
    <source>
        <dbReference type="RuleBase" id="RU361166"/>
    </source>
</evidence>
<dbReference type="SUPFAM" id="SSF48208">
    <property type="entry name" value="Six-hairpin glycosidases"/>
    <property type="match status" value="2"/>
</dbReference>
<dbReference type="InterPro" id="IPR001701">
    <property type="entry name" value="Glyco_hydro_9"/>
</dbReference>
<keyword evidence="10 12" id="KW-0326">Glycosidase</keyword>
<feature type="non-terminal residue" evidence="15">
    <location>
        <position position="1"/>
    </location>
</feature>
<evidence type="ECO:0000313" key="15">
    <source>
        <dbReference type="EMBL" id="KAH0879389.1"/>
    </source>
</evidence>
<comment type="subcellular location">
    <subcellularLocation>
        <location evidence="2">Secreted</location>
    </subcellularLocation>
</comment>
<gene>
    <name evidence="15" type="ORF">HID58_066783</name>
</gene>
<dbReference type="InterPro" id="IPR018221">
    <property type="entry name" value="Glyco_hydro_9_His_AS"/>
</dbReference>
<evidence type="ECO:0000256" key="8">
    <source>
        <dbReference type="ARBA" id="ARBA00023180"/>
    </source>
</evidence>
<protein>
    <recommendedName>
        <fullName evidence="13">Endoglucanase</fullName>
        <ecNumber evidence="13">3.2.1.4</ecNumber>
    </recommendedName>
</protein>
<dbReference type="EC" id="3.2.1.4" evidence="13"/>
<evidence type="ECO:0000256" key="6">
    <source>
        <dbReference type="ARBA" id="ARBA00022801"/>
    </source>
</evidence>
<dbReference type="InterPro" id="IPR012341">
    <property type="entry name" value="6hp_glycosidase-like_sf"/>
</dbReference>
<dbReference type="Gene3D" id="1.50.10.10">
    <property type="match status" value="2"/>
</dbReference>
<keyword evidence="5 13" id="KW-0732">Signal</keyword>
<keyword evidence="8" id="KW-0325">Glycoprotein</keyword>
<keyword evidence="7 13" id="KW-0136">Cellulose degradation</keyword>
<evidence type="ECO:0000256" key="9">
    <source>
        <dbReference type="ARBA" id="ARBA00023277"/>
    </source>
</evidence>
<evidence type="ECO:0000313" key="16">
    <source>
        <dbReference type="Proteomes" id="UP000824890"/>
    </source>
</evidence>
<evidence type="ECO:0000259" key="14">
    <source>
        <dbReference type="SMART" id="SM01063"/>
    </source>
</evidence>
<evidence type="ECO:0000256" key="4">
    <source>
        <dbReference type="ARBA" id="ARBA00022525"/>
    </source>
</evidence>
<accession>A0ABQ7ZGM9</accession>
<dbReference type="PROSITE" id="PS00592">
    <property type="entry name" value="GH9_2"/>
    <property type="match status" value="1"/>
</dbReference>
<keyword evidence="4" id="KW-0964">Secreted</keyword>